<dbReference type="InterPro" id="IPR019273">
    <property type="entry name" value="Lunapark_Znf"/>
</dbReference>
<dbReference type="PANTHER" id="PTHR22166:SF12">
    <property type="entry name" value="ENDOPLASMIC RETICULUM JUNCTION FORMATION PROTEIN LUNAPARK"/>
    <property type="match status" value="1"/>
</dbReference>
<feature type="domain" description="Lunapark zinc ribbon" evidence="4">
    <location>
        <begin position="241"/>
        <end position="291"/>
    </location>
</feature>
<proteinExistence type="predicted"/>
<organism evidence="5 6">
    <name type="scientific">Carex littledalei</name>
    <dbReference type="NCBI Taxonomy" id="544730"/>
    <lineage>
        <taxon>Eukaryota</taxon>
        <taxon>Viridiplantae</taxon>
        <taxon>Streptophyta</taxon>
        <taxon>Embryophyta</taxon>
        <taxon>Tracheophyta</taxon>
        <taxon>Spermatophyta</taxon>
        <taxon>Magnoliopsida</taxon>
        <taxon>Liliopsida</taxon>
        <taxon>Poales</taxon>
        <taxon>Cyperaceae</taxon>
        <taxon>Cyperoideae</taxon>
        <taxon>Cariceae</taxon>
        <taxon>Carex</taxon>
        <taxon>Carex subgen. Euthyceras</taxon>
    </lineage>
</organism>
<evidence type="ECO:0000313" key="6">
    <source>
        <dbReference type="Proteomes" id="UP000623129"/>
    </source>
</evidence>
<evidence type="ECO:0000256" key="3">
    <source>
        <dbReference type="SAM" id="Phobius"/>
    </source>
</evidence>
<feature type="region of interest" description="Disordered" evidence="2">
    <location>
        <begin position="295"/>
        <end position="345"/>
    </location>
</feature>
<gene>
    <name evidence="5" type="ORF">FCM35_KLT19908</name>
</gene>
<protein>
    <submittedName>
        <fullName evidence="5">Putative integral membrane zinc-ribbon metal-binding protein</fullName>
    </submittedName>
</protein>
<dbReference type="Pfam" id="PF10058">
    <property type="entry name" value="Zn_ribbon_10"/>
    <property type="match status" value="1"/>
</dbReference>
<dbReference type="Proteomes" id="UP000623129">
    <property type="component" value="Unassembled WGS sequence"/>
</dbReference>
<dbReference type="AlphaFoldDB" id="A0A833R9J3"/>
<sequence>MEEEPNTPSKRKQNGRDGVVSRFLKGIFGGDDLENKLQLLSKEEASVRARMKKRARSSRHVARNVIAVSMSLEVLVVLFAIVVGRKPELSWQARSMRFLSVVVVPAFAALVYYMLTRLVKLFNERDKNTLERLREDRQAKIDQLKEKTNYYATQQLIQRYDLDPAEKAAAAAVLASKLGASIGDEPNPLSSPKLHRKRSIGPVLDVIEESLNEFSESDDIEETNQKGFEKYKISGGYSEGWLAQIAAFLVGEHPSQCYALICNKCHMHNGLARKEDVPFITYYCPHCHALNGARQNEEQEASTGTDKETPATPLPENAVTSSSPVEEIHENGLQEVKARDELPST</sequence>
<accession>A0A833R9J3</accession>
<feature type="coiled-coil region" evidence="1">
    <location>
        <begin position="123"/>
        <end position="150"/>
    </location>
</feature>
<feature type="transmembrane region" description="Helical" evidence="3">
    <location>
        <begin position="95"/>
        <end position="115"/>
    </location>
</feature>
<keyword evidence="3" id="KW-0812">Transmembrane</keyword>
<dbReference type="OrthoDB" id="1725934at2759"/>
<reference evidence="5" key="1">
    <citation type="submission" date="2020-01" db="EMBL/GenBank/DDBJ databases">
        <title>Genome sequence of Kobresia littledalei, the first chromosome-level genome in the family Cyperaceae.</title>
        <authorList>
            <person name="Qu G."/>
        </authorList>
    </citation>
    <scope>NUCLEOTIDE SEQUENCE</scope>
    <source>
        <strain evidence="5">C.B.Clarke</strain>
        <tissue evidence="5">Leaf</tissue>
    </source>
</reference>
<evidence type="ECO:0000256" key="2">
    <source>
        <dbReference type="SAM" id="MobiDB-lite"/>
    </source>
</evidence>
<dbReference type="InterPro" id="IPR040115">
    <property type="entry name" value="Lnp"/>
</dbReference>
<feature type="compositionally biased region" description="Basic and acidic residues" evidence="2">
    <location>
        <begin position="326"/>
        <end position="345"/>
    </location>
</feature>
<keyword evidence="1" id="KW-0175">Coiled coil</keyword>
<keyword evidence="3" id="KW-0472">Membrane</keyword>
<comment type="caution">
    <text evidence="5">The sequence shown here is derived from an EMBL/GenBank/DDBJ whole genome shotgun (WGS) entry which is preliminary data.</text>
</comment>
<name>A0A833R9J3_9POAL</name>
<keyword evidence="3" id="KW-1133">Transmembrane helix</keyword>
<feature type="transmembrane region" description="Helical" evidence="3">
    <location>
        <begin position="61"/>
        <end position="83"/>
    </location>
</feature>
<dbReference type="PANTHER" id="PTHR22166">
    <property type="entry name" value="ENDOPLASMIC RETICULUM JUNCTION FORMATION PROTEIN LUNAPARK"/>
    <property type="match status" value="1"/>
</dbReference>
<evidence type="ECO:0000256" key="1">
    <source>
        <dbReference type="SAM" id="Coils"/>
    </source>
</evidence>
<dbReference type="EMBL" id="SWLB01000008">
    <property type="protein sequence ID" value="KAF3335401.1"/>
    <property type="molecule type" value="Genomic_DNA"/>
</dbReference>
<evidence type="ECO:0000259" key="4">
    <source>
        <dbReference type="Pfam" id="PF10058"/>
    </source>
</evidence>
<evidence type="ECO:0000313" key="5">
    <source>
        <dbReference type="EMBL" id="KAF3335401.1"/>
    </source>
</evidence>
<dbReference type="GO" id="GO:0071786">
    <property type="term" value="P:endoplasmic reticulum tubular network organization"/>
    <property type="evidence" value="ECO:0007669"/>
    <property type="project" value="InterPro"/>
</dbReference>
<dbReference type="GO" id="GO:0071782">
    <property type="term" value="C:endoplasmic reticulum tubular network"/>
    <property type="evidence" value="ECO:0007669"/>
    <property type="project" value="TreeGrafter"/>
</dbReference>
<keyword evidence="6" id="KW-1185">Reference proteome</keyword>